<keyword evidence="3 5" id="KW-0479">Metal-binding</keyword>
<name>A0A6A6S6K1_9PLEO</name>
<dbReference type="PRINTS" id="PR00465">
    <property type="entry name" value="EP450IV"/>
</dbReference>
<keyword evidence="6" id="KW-0472">Membrane</keyword>
<evidence type="ECO:0000256" key="4">
    <source>
        <dbReference type="ARBA" id="ARBA00023004"/>
    </source>
</evidence>
<dbReference type="AlphaFoldDB" id="A0A6A6S6K1"/>
<keyword evidence="6" id="KW-0812">Transmembrane</keyword>
<dbReference type="InterPro" id="IPR001128">
    <property type="entry name" value="Cyt_P450"/>
</dbReference>
<protein>
    <submittedName>
        <fullName evidence="7">Cytochrome P450</fullName>
    </submittedName>
</protein>
<gene>
    <name evidence="7" type="ORF">P280DRAFT_468512</name>
</gene>
<dbReference type="InterPro" id="IPR053007">
    <property type="entry name" value="CYP450_monoxygenase_sec-met"/>
</dbReference>
<keyword evidence="8" id="KW-1185">Reference proteome</keyword>
<dbReference type="EMBL" id="MU006782">
    <property type="protein sequence ID" value="KAF2642058.1"/>
    <property type="molecule type" value="Genomic_DNA"/>
</dbReference>
<reference evidence="7" key="1">
    <citation type="journal article" date="2020" name="Stud. Mycol.">
        <title>101 Dothideomycetes genomes: a test case for predicting lifestyles and emergence of pathogens.</title>
        <authorList>
            <person name="Haridas S."/>
            <person name="Albert R."/>
            <person name="Binder M."/>
            <person name="Bloem J."/>
            <person name="Labutti K."/>
            <person name="Salamov A."/>
            <person name="Andreopoulos B."/>
            <person name="Baker S."/>
            <person name="Barry K."/>
            <person name="Bills G."/>
            <person name="Bluhm B."/>
            <person name="Cannon C."/>
            <person name="Castanera R."/>
            <person name="Culley D."/>
            <person name="Daum C."/>
            <person name="Ezra D."/>
            <person name="Gonzalez J."/>
            <person name="Henrissat B."/>
            <person name="Kuo A."/>
            <person name="Liang C."/>
            <person name="Lipzen A."/>
            <person name="Lutzoni F."/>
            <person name="Magnuson J."/>
            <person name="Mondo S."/>
            <person name="Nolan M."/>
            <person name="Ohm R."/>
            <person name="Pangilinan J."/>
            <person name="Park H.-J."/>
            <person name="Ramirez L."/>
            <person name="Alfaro M."/>
            <person name="Sun H."/>
            <person name="Tritt A."/>
            <person name="Yoshinaga Y."/>
            <person name="Zwiers L.-H."/>
            <person name="Turgeon B."/>
            <person name="Goodwin S."/>
            <person name="Spatafora J."/>
            <person name="Crous P."/>
            <person name="Grigoriev I."/>
        </authorList>
    </citation>
    <scope>NUCLEOTIDE SEQUENCE</scope>
    <source>
        <strain evidence="7">CBS 473.64</strain>
    </source>
</reference>
<evidence type="ECO:0000256" key="1">
    <source>
        <dbReference type="ARBA" id="ARBA00001971"/>
    </source>
</evidence>
<feature type="binding site" description="axial binding residue" evidence="5">
    <location>
        <position position="502"/>
    </location>
    <ligand>
        <name>heme</name>
        <dbReference type="ChEBI" id="CHEBI:30413"/>
    </ligand>
    <ligandPart>
        <name>Fe</name>
        <dbReference type="ChEBI" id="CHEBI:18248"/>
    </ligandPart>
</feature>
<evidence type="ECO:0000256" key="2">
    <source>
        <dbReference type="ARBA" id="ARBA00010617"/>
    </source>
</evidence>
<sequence length="574" mass="63982">MSTSTLARLRDANISWTLHITTLFASLYYLRLSDISTFLTIYSIITFLFDGEYLLAALQDPTEPPLIPHPYLPFLGHVIGMFWYGASYFSRVNEKMQYPIFTLQTMTAKTIGVIDPYLAAPIQRASKNLSFYGMILEVCKRLVGFDETTMKVIRWNLDGAHGAHEGLMDEGGSMVIAELSPGPSLNAMSTVQLDKFSEMLNDFVSGSDSVNISLMDFVKNIFTEANAYTIYGPQNPFAIHPELIQKFWDYEAGMIAVMADVFPSITARKPWAARKAINDALQEFVEREYYRTASPMIQKRVQINLRHGLTTKMTGRAELILLFGIIGNAVPTTFWFLANIFARPDLLENIREETSQAILCTNNPNSDSKEKTISVGDLKTKCPLLVSTYRETLRSIGNLASVRLVTGTHTVTAPGYRPYTLKKGAMVQIASGVIHSLPSVWGPDAAFFNPMRFISLTTNTEQFSSETNPNSTLAESERTATALPRGVPSAAFRTFGGGSVICPGRHFAQSEILGFVTLCVHMFDIVDRITGKAFDVPIRDNQRIPLSVMKPAKEPQVTIKRRTGEENAIWKLEL</sequence>
<keyword evidence="5" id="KW-0349">Heme</keyword>
<evidence type="ECO:0000313" key="8">
    <source>
        <dbReference type="Proteomes" id="UP000799753"/>
    </source>
</evidence>
<dbReference type="GO" id="GO:0016705">
    <property type="term" value="F:oxidoreductase activity, acting on paired donors, with incorporation or reduction of molecular oxygen"/>
    <property type="evidence" value="ECO:0007669"/>
    <property type="project" value="InterPro"/>
</dbReference>
<dbReference type="PANTHER" id="PTHR47582">
    <property type="entry name" value="P450, PUTATIVE (EUROFUNG)-RELATED"/>
    <property type="match status" value="1"/>
</dbReference>
<dbReference type="Pfam" id="PF00067">
    <property type="entry name" value="p450"/>
    <property type="match status" value="1"/>
</dbReference>
<dbReference type="SUPFAM" id="SSF48264">
    <property type="entry name" value="Cytochrome P450"/>
    <property type="match status" value="1"/>
</dbReference>
<dbReference type="InterPro" id="IPR036396">
    <property type="entry name" value="Cyt_P450_sf"/>
</dbReference>
<dbReference type="CDD" id="cd11040">
    <property type="entry name" value="CYP7_CYP8-like"/>
    <property type="match status" value="1"/>
</dbReference>
<comment type="cofactor">
    <cofactor evidence="1 5">
        <name>heme</name>
        <dbReference type="ChEBI" id="CHEBI:30413"/>
    </cofactor>
</comment>
<feature type="transmembrane region" description="Helical" evidence="6">
    <location>
        <begin position="319"/>
        <end position="342"/>
    </location>
</feature>
<evidence type="ECO:0000313" key="7">
    <source>
        <dbReference type="EMBL" id="KAF2642058.1"/>
    </source>
</evidence>
<organism evidence="7 8">
    <name type="scientific">Massarina eburnea CBS 473.64</name>
    <dbReference type="NCBI Taxonomy" id="1395130"/>
    <lineage>
        <taxon>Eukaryota</taxon>
        <taxon>Fungi</taxon>
        <taxon>Dikarya</taxon>
        <taxon>Ascomycota</taxon>
        <taxon>Pezizomycotina</taxon>
        <taxon>Dothideomycetes</taxon>
        <taxon>Pleosporomycetidae</taxon>
        <taxon>Pleosporales</taxon>
        <taxon>Massarineae</taxon>
        <taxon>Massarinaceae</taxon>
        <taxon>Massarina</taxon>
    </lineage>
</organism>
<evidence type="ECO:0000256" key="6">
    <source>
        <dbReference type="SAM" id="Phobius"/>
    </source>
</evidence>
<keyword evidence="6" id="KW-1133">Transmembrane helix</keyword>
<feature type="transmembrane region" description="Helical" evidence="6">
    <location>
        <begin position="70"/>
        <end position="89"/>
    </location>
</feature>
<feature type="transmembrane region" description="Helical" evidence="6">
    <location>
        <begin position="37"/>
        <end position="58"/>
    </location>
</feature>
<evidence type="ECO:0000256" key="3">
    <source>
        <dbReference type="ARBA" id="ARBA00022723"/>
    </source>
</evidence>
<dbReference type="PANTHER" id="PTHR47582:SF1">
    <property type="entry name" value="P450, PUTATIVE (EUROFUNG)-RELATED"/>
    <property type="match status" value="1"/>
</dbReference>
<dbReference type="GO" id="GO:0004497">
    <property type="term" value="F:monooxygenase activity"/>
    <property type="evidence" value="ECO:0007669"/>
    <property type="project" value="InterPro"/>
</dbReference>
<proteinExistence type="inferred from homology"/>
<evidence type="ECO:0000256" key="5">
    <source>
        <dbReference type="PIRSR" id="PIRSR602403-1"/>
    </source>
</evidence>
<dbReference type="GO" id="GO:0005506">
    <property type="term" value="F:iron ion binding"/>
    <property type="evidence" value="ECO:0007669"/>
    <property type="project" value="InterPro"/>
</dbReference>
<dbReference type="OrthoDB" id="3366823at2759"/>
<keyword evidence="4 5" id="KW-0408">Iron</keyword>
<dbReference type="InterPro" id="IPR002403">
    <property type="entry name" value="Cyt_P450_E_grp-IV"/>
</dbReference>
<dbReference type="Gene3D" id="1.10.630.10">
    <property type="entry name" value="Cytochrome P450"/>
    <property type="match status" value="1"/>
</dbReference>
<dbReference type="Proteomes" id="UP000799753">
    <property type="component" value="Unassembled WGS sequence"/>
</dbReference>
<dbReference type="GO" id="GO:0020037">
    <property type="term" value="F:heme binding"/>
    <property type="evidence" value="ECO:0007669"/>
    <property type="project" value="InterPro"/>
</dbReference>
<comment type="similarity">
    <text evidence="2">Belongs to the cytochrome P450 family.</text>
</comment>
<accession>A0A6A6S6K1</accession>